<reference evidence="2 3" key="1">
    <citation type="submission" date="2024-11" db="EMBL/GenBank/DDBJ databases">
        <title>Chromosome-level genome assembly of the freshwater bivalve Anodonta woodiana.</title>
        <authorList>
            <person name="Chen X."/>
        </authorList>
    </citation>
    <scope>NUCLEOTIDE SEQUENCE [LARGE SCALE GENOMIC DNA]</scope>
    <source>
        <strain evidence="2">MN2024</strain>
        <tissue evidence="2">Gills</tissue>
    </source>
</reference>
<keyword evidence="1" id="KW-0472">Membrane</keyword>
<keyword evidence="3" id="KW-1185">Reference proteome</keyword>
<dbReference type="Proteomes" id="UP001634394">
    <property type="component" value="Unassembled WGS sequence"/>
</dbReference>
<sequence length="154" mass="17595">CPADDDGYIYSGDRCENKSLSQLIIITSAVGGGVLIAAFLIICLICIKLRRNNEKLDNIPLDNLPNYSKYFPSSYQPNYGYDLPMGSRHIIDSRDLEATPTYIRDRNDGQENTGFIYQETDNPSGDYVRDAIRDKHTYDYIGLDRKFSIRRPQL</sequence>
<dbReference type="EMBL" id="JBJQND010000014">
    <property type="protein sequence ID" value="KAL3855210.1"/>
    <property type="molecule type" value="Genomic_DNA"/>
</dbReference>
<gene>
    <name evidence="2" type="ORF">ACJMK2_014430</name>
</gene>
<dbReference type="AlphaFoldDB" id="A0ABD3V1D8"/>
<evidence type="ECO:0000313" key="3">
    <source>
        <dbReference type="Proteomes" id="UP001634394"/>
    </source>
</evidence>
<evidence type="ECO:0000313" key="2">
    <source>
        <dbReference type="EMBL" id="KAL3855210.1"/>
    </source>
</evidence>
<proteinExistence type="predicted"/>
<keyword evidence="1" id="KW-0812">Transmembrane</keyword>
<evidence type="ECO:0000256" key="1">
    <source>
        <dbReference type="SAM" id="Phobius"/>
    </source>
</evidence>
<accession>A0ABD3V1D8</accession>
<comment type="caution">
    <text evidence="2">The sequence shown here is derived from an EMBL/GenBank/DDBJ whole genome shotgun (WGS) entry which is preliminary data.</text>
</comment>
<feature type="non-terminal residue" evidence="2">
    <location>
        <position position="1"/>
    </location>
</feature>
<organism evidence="2 3">
    <name type="scientific">Sinanodonta woodiana</name>
    <name type="common">Chinese pond mussel</name>
    <name type="synonym">Anodonta woodiana</name>
    <dbReference type="NCBI Taxonomy" id="1069815"/>
    <lineage>
        <taxon>Eukaryota</taxon>
        <taxon>Metazoa</taxon>
        <taxon>Spiralia</taxon>
        <taxon>Lophotrochozoa</taxon>
        <taxon>Mollusca</taxon>
        <taxon>Bivalvia</taxon>
        <taxon>Autobranchia</taxon>
        <taxon>Heteroconchia</taxon>
        <taxon>Palaeoheterodonta</taxon>
        <taxon>Unionida</taxon>
        <taxon>Unionoidea</taxon>
        <taxon>Unionidae</taxon>
        <taxon>Unioninae</taxon>
        <taxon>Sinanodonta</taxon>
    </lineage>
</organism>
<feature type="non-terminal residue" evidence="2">
    <location>
        <position position="154"/>
    </location>
</feature>
<name>A0ABD3V1D8_SINWO</name>
<protein>
    <submittedName>
        <fullName evidence="2">Uncharacterized protein</fullName>
    </submittedName>
</protein>
<feature type="transmembrane region" description="Helical" evidence="1">
    <location>
        <begin position="23"/>
        <end position="47"/>
    </location>
</feature>
<keyword evidence="1" id="KW-1133">Transmembrane helix</keyword>